<dbReference type="AlphaFoldDB" id="E7RFV9"/>
<comment type="caution">
    <text evidence="1">The sequence shown here is derived from an EMBL/GenBank/DDBJ whole genome shotgun (WGS) entry which is preliminary data.</text>
</comment>
<accession>E7RFV9</accession>
<evidence type="ECO:0000313" key="2">
    <source>
        <dbReference type="Proteomes" id="UP000003052"/>
    </source>
</evidence>
<dbReference type="Proteomes" id="UP000003052">
    <property type="component" value="Unassembled WGS sequence"/>
</dbReference>
<reference evidence="1 2" key="1">
    <citation type="journal article" date="2011" name="J. Bacteriol.">
        <title>The Draft Genome of Planococcus donghaensis MPA1U2 Reveals Nonsporulation Pathways Controlled by a Conserved Spo0A Regulon.</title>
        <authorList>
            <person name="Pearson M.D."/>
            <person name="Noller H.F."/>
        </authorList>
    </citation>
    <scope>NUCLEOTIDE SEQUENCE [LARGE SCALE GENOMIC DNA]</scope>
    <source>
        <strain evidence="1 2">MPA1U2</strain>
    </source>
</reference>
<dbReference type="eggNOG" id="ENOG502ZBQ7">
    <property type="taxonomic scope" value="Bacteria"/>
</dbReference>
<gene>
    <name evidence="1" type="ORF">GPDM_06785</name>
</gene>
<sequence>MKINIQPTKTQLQKWIEIYVPEKDLFFIQEEDLPLFDEELGHALLIPRDEFFNHASYKQIQLANSYEYWNLSKEVYSVIVATENWITELPPSKKERLLQIQLKVNRGLIFPLSYFSELPLFLKENVVIEKEEKLIVMTADLWKRMSMPARDQLLRKYAQQWGEWASEETPEHLPLVVKKYANTFPTEGGSNCLAATLFAISRQEWMIHEWVHPQTFKEMLGRTHRLIQTEEWIEGDVVIWQTAEGQIQHASYHIGNELFFNKNGQTFFNPWKITRFDELQAEWREYSLKTYRLQ</sequence>
<organism evidence="1 2">
    <name type="scientific">Planococcus donghaensis MPA1U2</name>
    <dbReference type="NCBI Taxonomy" id="933115"/>
    <lineage>
        <taxon>Bacteria</taxon>
        <taxon>Bacillati</taxon>
        <taxon>Bacillota</taxon>
        <taxon>Bacilli</taxon>
        <taxon>Bacillales</taxon>
        <taxon>Caryophanaceae</taxon>
        <taxon>Planococcus</taxon>
    </lineage>
</organism>
<dbReference type="EMBL" id="AEPB01000022">
    <property type="protein sequence ID" value="EGA90229.1"/>
    <property type="molecule type" value="Genomic_DNA"/>
</dbReference>
<name>E7RFV9_9BACL</name>
<dbReference type="RefSeq" id="WP_008430092.1">
    <property type="nucleotide sequence ID" value="NZ_AEPB01000022.1"/>
</dbReference>
<protein>
    <submittedName>
        <fullName evidence="1">Uncharacterized protein</fullName>
    </submittedName>
</protein>
<proteinExistence type="predicted"/>
<evidence type="ECO:0000313" key="1">
    <source>
        <dbReference type="EMBL" id="EGA90229.1"/>
    </source>
</evidence>
<dbReference type="OrthoDB" id="2139078at2"/>